<evidence type="ECO:0000256" key="1">
    <source>
        <dbReference type="SAM" id="MobiDB-lite"/>
    </source>
</evidence>
<evidence type="ECO:0000256" key="2">
    <source>
        <dbReference type="SAM" id="Phobius"/>
    </source>
</evidence>
<evidence type="ECO:0000313" key="4">
    <source>
        <dbReference type="EMBL" id="UUP14690.1"/>
    </source>
</evidence>
<keyword evidence="2" id="KW-0472">Membrane</keyword>
<keyword evidence="2" id="KW-0812">Transmembrane</keyword>
<name>A0ABY5M976_9ACTN</name>
<feature type="region of interest" description="Disordered" evidence="1">
    <location>
        <begin position="229"/>
        <end position="250"/>
    </location>
</feature>
<gene>
    <name evidence="4" type="ORF">NQV15_05095</name>
</gene>
<keyword evidence="2" id="KW-1133">Transmembrane helix</keyword>
<evidence type="ECO:0000259" key="3">
    <source>
        <dbReference type="Pfam" id="PF13349"/>
    </source>
</evidence>
<dbReference type="RefSeq" id="WP_232398521.1">
    <property type="nucleotide sequence ID" value="NZ_CP102173.1"/>
</dbReference>
<organism evidence="4 5">
    <name type="scientific">Aeromicrobium wangtongii</name>
    <dbReference type="NCBI Taxonomy" id="2969247"/>
    <lineage>
        <taxon>Bacteria</taxon>
        <taxon>Bacillati</taxon>
        <taxon>Actinomycetota</taxon>
        <taxon>Actinomycetes</taxon>
        <taxon>Propionibacteriales</taxon>
        <taxon>Nocardioidaceae</taxon>
        <taxon>Aeromicrobium</taxon>
    </lineage>
</organism>
<dbReference type="Pfam" id="PF13349">
    <property type="entry name" value="DUF4097"/>
    <property type="match status" value="1"/>
</dbReference>
<feature type="transmembrane region" description="Helical" evidence="2">
    <location>
        <begin position="33"/>
        <end position="56"/>
    </location>
</feature>
<sequence>MTDRTDNIDIEGTDAGEELVADYDVRSPASRTLLTVVGTILAVAVVGGLVLGVSLLKRGTTTSTTDIALDDPAQIVIDAGSADVRLVQGSPGIVRVRADVTSGLRKTDFQVGRRGDVIKLVAGCQEWLNPGCGVEATLELPKGFPVVVRTTTGDVAVRDIAAGVLKVQSADGDFTGLGLKLDELDVTTTSGDISAAFAKQPYGVKMTSRSGDVSATMIDGKRTYAVTTESRSGDVSSGLESDDKGEGFVRARTGSGDISLAMS</sequence>
<dbReference type="EMBL" id="CP102173">
    <property type="protein sequence ID" value="UUP14690.1"/>
    <property type="molecule type" value="Genomic_DNA"/>
</dbReference>
<feature type="domain" description="DUF4097" evidence="3">
    <location>
        <begin position="148"/>
        <end position="259"/>
    </location>
</feature>
<proteinExistence type="predicted"/>
<reference evidence="4 5" key="1">
    <citation type="submission" date="2022-08" db="EMBL/GenBank/DDBJ databases">
        <title>novel species in genus Aeromicrobium.</title>
        <authorList>
            <person name="Ye L."/>
        </authorList>
    </citation>
    <scope>NUCLEOTIDE SEQUENCE [LARGE SCALE GENOMIC DNA]</scope>
    <source>
        <strain evidence="5">zg-Y1379</strain>
    </source>
</reference>
<dbReference type="InterPro" id="IPR025164">
    <property type="entry name" value="Toastrack_DUF4097"/>
</dbReference>
<keyword evidence="5" id="KW-1185">Reference proteome</keyword>
<evidence type="ECO:0000313" key="5">
    <source>
        <dbReference type="Proteomes" id="UP001316184"/>
    </source>
</evidence>
<feature type="compositionally biased region" description="Polar residues" evidence="1">
    <location>
        <begin position="229"/>
        <end position="239"/>
    </location>
</feature>
<accession>A0ABY5M976</accession>
<protein>
    <submittedName>
        <fullName evidence="4">DUF4097 domain-containing protein</fullName>
    </submittedName>
</protein>
<dbReference type="Proteomes" id="UP001316184">
    <property type="component" value="Chromosome"/>
</dbReference>